<dbReference type="OrthoDB" id="128648at2759"/>
<comment type="caution">
    <text evidence="1">The sequence shown here is derived from an EMBL/GenBank/DDBJ whole genome shotgun (WGS) entry which is preliminary data.</text>
</comment>
<evidence type="ECO:0000313" key="2">
    <source>
        <dbReference type="Proteomes" id="UP000018958"/>
    </source>
</evidence>
<organism evidence="1 2">
    <name type="scientific">Phytophthora nicotianae CJ01A1</name>
    <dbReference type="NCBI Taxonomy" id="1317063"/>
    <lineage>
        <taxon>Eukaryota</taxon>
        <taxon>Sar</taxon>
        <taxon>Stramenopiles</taxon>
        <taxon>Oomycota</taxon>
        <taxon>Peronosporomycetes</taxon>
        <taxon>Peronosporales</taxon>
        <taxon>Peronosporaceae</taxon>
        <taxon>Phytophthora</taxon>
    </lineage>
</organism>
<reference evidence="1 2" key="1">
    <citation type="submission" date="2013-11" db="EMBL/GenBank/DDBJ databases">
        <title>The Genome Sequence of Phytophthora parasitica CJ01A1.</title>
        <authorList>
            <consortium name="The Broad Institute Genomics Platform"/>
            <person name="Russ C."/>
            <person name="Tyler B."/>
            <person name="Panabieres F."/>
            <person name="Shan W."/>
            <person name="Tripathy S."/>
            <person name="Grunwald N."/>
            <person name="Machado M."/>
            <person name="Johnson C.S."/>
            <person name="Walker B."/>
            <person name="Young S.K."/>
            <person name="Zeng Q."/>
            <person name="Gargeya S."/>
            <person name="Fitzgerald M."/>
            <person name="Haas B."/>
            <person name="Abouelleil A."/>
            <person name="Allen A.W."/>
            <person name="Alvarado L."/>
            <person name="Arachchi H.M."/>
            <person name="Berlin A.M."/>
            <person name="Chapman S.B."/>
            <person name="Gainer-Dewar J."/>
            <person name="Goldberg J."/>
            <person name="Griggs A."/>
            <person name="Gujja S."/>
            <person name="Hansen M."/>
            <person name="Howarth C."/>
            <person name="Imamovic A."/>
            <person name="Ireland A."/>
            <person name="Larimer J."/>
            <person name="McCowan C."/>
            <person name="Murphy C."/>
            <person name="Pearson M."/>
            <person name="Poon T.W."/>
            <person name="Priest M."/>
            <person name="Roberts A."/>
            <person name="Saif S."/>
            <person name="Shea T."/>
            <person name="Sisk P."/>
            <person name="Sykes S."/>
            <person name="Wortman J."/>
            <person name="Nusbaum C."/>
            <person name="Birren B."/>
        </authorList>
    </citation>
    <scope>NUCLEOTIDE SEQUENCE [LARGE SCALE GENOMIC DNA]</scope>
    <source>
        <strain evidence="1 2">CJ01A1</strain>
    </source>
</reference>
<dbReference type="AlphaFoldDB" id="W2XUQ0"/>
<evidence type="ECO:0000313" key="1">
    <source>
        <dbReference type="EMBL" id="ETP25659.1"/>
    </source>
</evidence>
<protein>
    <recommendedName>
        <fullName evidence="3">RxLR effector protein</fullName>
    </recommendedName>
</protein>
<dbReference type="EMBL" id="ANIX01000306">
    <property type="protein sequence ID" value="ETP25659.1"/>
    <property type="molecule type" value="Genomic_DNA"/>
</dbReference>
<gene>
    <name evidence="1" type="ORF">F441_01494</name>
</gene>
<sequence length="258" mass="29518">MNYEERRIAGSLKARASKVAEVARLKFWLFQKKSAADAFTALKLDQHMDDVLLSPKLNTLSTYVDMFNKKFPDSQVSLAGTLIAKYGDIAVAKALVRAKETSRSKDIASKLQTHQLEGWLNSHKSVEDVFTLLKIKDDGLLALTSRKLVTLDEYIQLFNRKNPQCQTNLFDALRGGFGEGEFARWYGWLTYNPSTAKKALEYLNQLFKAWLKKDYDPTTLLKKVFDVPGNNLASANPQAKFIQHEYELFLRREKRINT</sequence>
<dbReference type="Proteomes" id="UP000018958">
    <property type="component" value="Unassembled WGS sequence"/>
</dbReference>
<name>W2XUQ0_PHYNI</name>
<accession>W2XUQ0</accession>
<evidence type="ECO:0008006" key="3">
    <source>
        <dbReference type="Google" id="ProtNLM"/>
    </source>
</evidence>
<proteinExistence type="predicted"/>